<feature type="compositionally biased region" description="Acidic residues" evidence="1">
    <location>
        <begin position="1"/>
        <end position="28"/>
    </location>
</feature>
<evidence type="ECO:0000313" key="3">
    <source>
        <dbReference type="Proteomes" id="UP001151760"/>
    </source>
</evidence>
<dbReference type="PANTHER" id="PTHR33067">
    <property type="entry name" value="RNA-DIRECTED DNA POLYMERASE-RELATED"/>
    <property type="match status" value="1"/>
</dbReference>
<gene>
    <name evidence="2" type="ORF">Tco_1042317</name>
</gene>
<feature type="region of interest" description="Disordered" evidence="1">
    <location>
        <begin position="1"/>
        <end position="57"/>
    </location>
</feature>
<dbReference type="EMBL" id="BQNB010018544">
    <property type="protein sequence ID" value="GJT75592.1"/>
    <property type="molecule type" value="Genomic_DNA"/>
</dbReference>
<sequence length="682" mass="78392">MEGEIEEDMDLDDEIEEAEEISPYEDVDPLNPPPPNSDSEFKDEVIPTRGPTFQLPPPIRRFSGSVYVRGESSFAAYVDDDGDRLTPGYMRRDINSLFGRVQSLSRRMSIRKTTHATVEDRKKENRRRYAKFDTDLGVKEQLSSRVEGRVTVLEDCFRKFVEAKDKGEFKKLKRDLEEARLSNTILCMDKEQRPNEAIDVLAVYEETPLSAPRGSPRDSQQSSFICSVLYYVLPKLNLQKLDQFTQFCFYSLTEEEGWIRIEEYVQYQDDLWDDMFYQNDDTSPWGNNKRKEKWEDDPEWIVKNKFEDELANFMLEKKSHAKGIGNMLVQHRKELREQYSQILSTISKSKTPKPEAPTFSITTRSGISTREPPFPALPRPATDNFTEKETKKEGLEGAEPNITQEPAPPPSILYPPSKTSNLPFLSRLKKQKKDDEDERLLSIFKQIHINLPFLEAIIHMPKGAKVLKDLLSHKQKLEKAASSVKLSEECFAIIQRSLPQKEGDPGSFTLPCLIGPLAVKNALADLEASLNLMPHSLFRRLGISKLKPTKMSIQNGRRRAIPDHFGTTLPHHGEGYDRLDIVNHDRKWTEEDEEEDSNKALVVSFYPRTEPVELLEWKAPDNRLKPSSVELPNLELKKLPEHLDYAFLQEENQLSVVISSALSTDEKTRLLEVLRNHKGEIA</sequence>
<feature type="region of interest" description="Disordered" evidence="1">
    <location>
        <begin position="348"/>
        <end position="416"/>
    </location>
</feature>
<evidence type="ECO:0000256" key="1">
    <source>
        <dbReference type="SAM" id="MobiDB-lite"/>
    </source>
</evidence>
<reference evidence="2" key="1">
    <citation type="journal article" date="2022" name="Int. J. Mol. Sci.">
        <title>Draft Genome of Tanacetum Coccineum: Genomic Comparison of Closely Related Tanacetum-Family Plants.</title>
        <authorList>
            <person name="Yamashiro T."/>
            <person name="Shiraishi A."/>
            <person name="Nakayama K."/>
            <person name="Satake H."/>
        </authorList>
    </citation>
    <scope>NUCLEOTIDE SEQUENCE</scope>
</reference>
<feature type="compositionally biased region" description="Basic and acidic residues" evidence="1">
    <location>
        <begin position="385"/>
        <end position="395"/>
    </location>
</feature>
<evidence type="ECO:0000313" key="2">
    <source>
        <dbReference type="EMBL" id="GJT75592.1"/>
    </source>
</evidence>
<organism evidence="2 3">
    <name type="scientific">Tanacetum coccineum</name>
    <dbReference type="NCBI Taxonomy" id="301880"/>
    <lineage>
        <taxon>Eukaryota</taxon>
        <taxon>Viridiplantae</taxon>
        <taxon>Streptophyta</taxon>
        <taxon>Embryophyta</taxon>
        <taxon>Tracheophyta</taxon>
        <taxon>Spermatophyta</taxon>
        <taxon>Magnoliopsida</taxon>
        <taxon>eudicotyledons</taxon>
        <taxon>Gunneridae</taxon>
        <taxon>Pentapetalae</taxon>
        <taxon>asterids</taxon>
        <taxon>campanulids</taxon>
        <taxon>Asterales</taxon>
        <taxon>Asteraceae</taxon>
        <taxon>Asteroideae</taxon>
        <taxon>Anthemideae</taxon>
        <taxon>Anthemidinae</taxon>
        <taxon>Tanacetum</taxon>
    </lineage>
</organism>
<dbReference type="Proteomes" id="UP001151760">
    <property type="component" value="Unassembled WGS sequence"/>
</dbReference>
<accession>A0ABQ5GL12</accession>
<dbReference type="PANTHER" id="PTHR33067:SF35">
    <property type="entry name" value="ASPARTIC PEPTIDASE DDI1-TYPE DOMAIN-CONTAINING PROTEIN"/>
    <property type="match status" value="1"/>
</dbReference>
<feature type="compositionally biased region" description="Polar residues" evidence="1">
    <location>
        <begin position="359"/>
        <end position="368"/>
    </location>
</feature>
<keyword evidence="3" id="KW-1185">Reference proteome</keyword>
<reference evidence="2" key="2">
    <citation type="submission" date="2022-01" db="EMBL/GenBank/DDBJ databases">
        <authorList>
            <person name="Yamashiro T."/>
            <person name="Shiraishi A."/>
            <person name="Satake H."/>
            <person name="Nakayama K."/>
        </authorList>
    </citation>
    <scope>NUCLEOTIDE SEQUENCE</scope>
</reference>
<protein>
    <submittedName>
        <fullName evidence="2">Uncharacterized protein</fullName>
    </submittedName>
</protein>
<comment type="caution">
    <text evidence="2">The sequence shown here is derived from an EMBL/GenBank/DDBJ whole genome shotgun (WGS) entry which is preliminary data.</text>
</comment>
<name>A0ABQ5GL12_9ASTR</name>
<proteinExistence type="predicted"/>